<dbReference type="Gene3D" id="1.10.340.70">
    <property type="match status" value="1"/>
</dbReference>
<dbReference type="PROSITE" id="PS50994">
    <property type="entry name" value="INTEGRASE"/>
    <property type="match status" value="1"/>
</dbReference>
<organism evidence="3 4">
    <name type="scientific">Exocentrus adspersus</name>
    <dbReference type="NCBI Taxonomy" id="1586481"/>
    <lineage>
        <taxon>Eukaryota</taxon>
        <taxon>Metazoa</taxon>
        <taxon>Ecdysozoa</taxon>
        <taxon>Arthropoda</taxon>
        <taxon>Hexapoda</taxon>
        <taxon>Insecta</taxon>
        <taxon>Pterygota</taxon>
        <taxon>Neoptera</taxon>
        <taxon>Endopterygota</taxon>
        <taxon>Coleoptera</taxon>
        <taxon>Polyphaga</taxon>
        <taxon>Cucujiformia</taxon>
        <taxon>Chrysomeloidea</taxon>
        <taxon>Cerambycidae</taxon>
        <taxon>Lamiinae</taxon>
        <taxon>Acanthocinini</taxon>
        <taxon>Exocentrus</taxon>
    </lineage>
</organism>
<dbReference type="FunFam" id="1.10.340.70:FF:000001">
    <property type="entry name" value="Retrovirus-related Pol polyprotein from transposon gypsy-like Protein"/>
    <property type="match status" value="1"/>
</dbReference>
<dbReference type="EMBL" id="JANEYG010000378">
    <property type="protein sequence ID" value="KAJ8909978.1"/>
    <property type="molecule type" value="Genomic_DNA"/>
</dbReference>
<accession>A0AAV8V736</accession>
<keyword evidence="4" id="KW-1185">Reference proteome</keyword>
<dbReference type="InterPro" id="IPR001584">
    <property type="entry name" value="Integrase_cat-core"/>
</dbReference>
<sequence length="434" mass="49398">MEAELLHVEVTDSDWVLAAQLNDERCKEIHQSLSREPVDESDRRVHNEYALKDNRVYRKTTQGLRWVVPKSSRRGILMFYYDAAGHFAVEKTLESVAKRYWFPSMRHYIKNYIAACLPCTYNKKPSGKVPGNLYSIDKCNVPFDTLHLDHLGPFVKSKRGNSYLIVVVDAFTKFVFLKAIPNTKTAPVIKFLNEIIESFGVPRRVICDRGTAFTSQSFTSFCSDLGVKRVLCATATPRANGQVERMNRVILSALSTSVDNDQNWDKELCKVKWGINSSVSSVTGKSPYEVFFGYQLRGVNDAFLTSEISETQPVNHMEIRSEVVKRIQEQQSTKKKYYDRRHAKEKTFAVGQQVLVHRVKCSNDGQSKKLEPRYQGPFTVTAVLTNDRYVVEDLKGTERCRKPYKGICPSDKLKAFNTVVSSSESETDAENSHA</sequence>
<dbReference type="InterPro" id="IPR050951">
    <property type="entry name" value="Retrovirus_Pol_polyprotein"/>
</dbReference>
<dbReference type="GO" id="GO:0015074">
    <property type="term" value="P:DNA integration"/>
    <property type="evidence" value="ECO:0007669"/>
    <property type="project" value="InterPro"/>
</dbReference>
<evidence type="ECO:0000256" key="1">
    <source>
        <dbReference type="ARBA" id="ARBA00012493"/>
    </source>
</evidence>
<dbReference type="SUPFAM" id="SSF53098">
    <property type="entry name" value="Ribonuclease H-like"/>
    <property type="match status" value="1"/>
</dbReference>
<dbReference type="InterPro" id="IPR041588">
    <property type="entry name" value="Integrase_H2C2"/>
</dbReference>
<dbReference type="PANTHER" id="PTHR37984">
    <property type="entry name" value="PROTEIN CBG26694"/>
    <property type="match status" value="1"/>
</dbReference>
<dbReference type="Pfam" id="PF17921">
    <property type="entry name" value="Integrase_H2C2"/>
    <property type="match status" value="1"/>
</dbReference>
<gene>
    <name evidence="3" type="ORF">NQ315_013570</name>
</gene>
<evidence type="ECO:0000259" key="2">
    <source>
        <dbReference type="PROSITE" id="PS50994"/>
    </source>
</evidence>
<dbReference type="GO" id="GO:0003964">
    <property type="term" value="F:RNA-directed DNA polymerase activity"/>
    <property type="evidence" value="ECO:0007669"/>
    <property type="project" value="UniProtKB-EC"/>
</dbReference>
<feature type="domain" description="Integrase catalytic" evidence="2">
    <location>
        <begin position="138"/>
        <end position="295"/>
    </location>
</feature>
<name>A0AAV8V736_9CUCU</name>
<protein>
    <recommendedName>
        <fullName evidence="1">RNA-directed DNA polymerase</fullName>
        <ecNumber evidence="1">2.7.7.49</ecNumber>
    </recommendedName>
</protein>
<dbReference type="EC" id="2.7.7.49" evidence="1"/>
<evidence type="ECO:0000313" key="4">
    <source>
        <dbReference type="Proteomes" id="UP001159042"/>
    </source>
</evidence>
<dbReference type="InterPro" id="IPR012337">
    <property type="entry name" value="RNaseH-like_sf"/>
</dbReference>
<dbReference type="PANTHER" id="PTHR37984:SF5">
    <property type="entry name" value="PROTEIN NYNRIN-LIKE"/>
    <property type="match status" value="1"/>
</dbReference>
<dbReference type="GO" id="GO:0003676">
    <property type="term" value="F:nucleic acid binding"/>
    <property type="evidence" value="ECO:0007669"/>
    <property type="project" value="InterPro"/>
</dbReference>
<dbReference type="Proteomes" id="UP001159042">
    <property type="component" value="Unassembled WGS sequence"/>
</dbReference>
<comment type="caution">
    <text evidence="3">The sequence shown here is derived from an EMBL/GenBank/DDBJ whole genome shotgun (WGS) entry which is preliminary data.</text>
</comment>
<dbReference type="InterPro" id="IPR036397">
    <property type="entry name" value="RNaseH_sf"/>
</dbReference>
<dbReference type="Pfam" id="PF00665">
    <property type="entry name" value="rve"/>
    <property type="match status" value="1"/>
</dbReference>
<dbReference type="FunFam" id="3.30.420.10:FF:000032">
    <property type="entry name" value="Retrovirus-related Pol polyprotein from transposon 297-like Protein"/>
    <property type="match status" value="1"/>
</dbReference>
<dbReference type="AlphaFoldDB" id="A0AAV8V736"/>
<proteinExistence type="predicted"/>
<dbReference type="Gene3D" id="3.30.420.10">
    <property type="entry name" value="Ribonuclease H-like superfamily/Ribonuclease H"/>
    <property type="match status" value="1"/>
</dbReference>
<evidence type="ECO:0000313" key="3">
    <source>
        <dbReference type="EMBL" id="KAJ8909978.1"/>
    </source>
</evidence>
<reference evidence="3 4" key="1">
    <citation type="journal article" date="2023" name="Insect Mol. Biol.">
        <title>Genome sequencing provides insights into the evolution of gene families encoding plant cell wall-degrading enzymes in longhorned beetles.</title>
        <authorList>
            <person name="Shin N.R."/>
            <person name="Okamura Y."/>
            <person name="Kirsch R."/>
            <person name="Pauchet Y."/>
        </authorList>
    </citation>
    <scope>NUCLEOTIDE SEQUENCE [LARGE SCALE GENOMIC DNA]</scope>
    <source>
        <strain evidence="3">EAD_L_NR</strain>
    </source>
</reference>